<feature type="domain" description="Pentatricopeptide repeat-containing protein-mitochondrial" evidence="2">
    <location>
        <begin position="327"/>
        <end position="459"/>
    </location>
</feature>
<dbReference type="EMBL" id="ML996084">
    <property type="protein sequence ID" value="KAF2154435.1"/>
    <property type="molecule type" value="Genomic_DNA"/>
</dbReference>
<gene>
    <name evidence="3" type="ORF">K461DRAFT_129317</name>
</gene>
<protein>
    <recommendedName>
        <fullName evidence="2">Pentatricopeptide repeat-containing protein-mitochondrial domain-containing protein</fullName>
    </recommendedName>
</protein>
<proteinExistence type="predicted"/>
<organism evidence="3 4">
    <name type="scientific">Myriangium duriaei CBS 260.36</name>
    <dbReference type="NCBI Taxonomy" id="1168546"/>
    <lineage>
        <taxon>Eukaryota</taxon>
        <taxon>Fungi</taxon>
        <taxon>Dikarya</taxon>
        <taxon>Ascomycota</taxon>
        <taxon>Pezizomycotina</taxon>
        <taxon>Dothideomycetes</taxon>
        <taxon>Dothideomycetidae</taxon>
        <taxon>Myriangiales</taxon>
        <taxon>Myriangiaceae</taxon>
        <taxon>Myriangium</taxon>
    </lineage>
</organism>
<dbReference type="Gene3D" id="1.25.40.10">
    <property type="entry name" value="Tetratricopeptide repeat domain"/>
    <property type="match status" value="2"/>
</dbReference>
<evidence type="ECO:0000256" key="1">
    <source>
        <dbReference type="ARBA" id="ARBA00022737"/>
    </source>
</evidence>
<accession>A0A9P4J758</accession>
<evidence type="ECO:0000313" key="4">
    <source>
        <dbReference type="Proteomes" id="UP000799439"/>
    </source>
</evidence>
<evidence type="ECO:0000313" key="3">
    <source>
        <dbReference type="EMBL" id="KAF2154435.1"/>
    </source>
</evidence>
<dbReference type="InterPro" id="IPR057027">
    <property type="entry name" value="TPR_mt"/>
</dbReference>
<dbReference type="Proteomes" id="UP000799439">
    <property type="component" value="Unassembled WGS sequence"/>
</dbReference>
<keyword evidence="1" id="KW-0677">Repeat</keyword>
<dbReference type="PANTHER" id="PTHR47447">
    <property type="entry name" value="OS03G0856100 PROTEIN"/>
    <property type="match status" value="1"/>
</dbReference>
<comment type="caution">
    <text evidence="3">The sequence shown here is derived from an EMBL/GenBank/DDBJ whole genome shotgun (WGS) entry which is preliminary data.</text>
</comment>
<dbReference type="PANTHER" id="PTHR47447:SF17">
    <property type="entry name" value="OS12G0638900 PROTEIN"/>
    <property type="match status" value="1"/>
</dbReference>
<evidence type="ECO:0000259" key="2">
    <source>
        <dbReference type="Pfam" id="PF23276"/>
    </source>
</evidence>
<reference evidence="3" key="1">
    <citation type="journal article" date="2020" name="Stud. Mycol.">
        <title>101 Dothideomycetes genomes: a test case for predicting lifestyles and emergence of pathogens.</title>
        <authorList>
            <person name="Haridas S."/>
            <person name="Albert R."/>
            <person name="Binder M."/>
            <person name="Bloem J."/>
            <person name="Labutti K."/>
            <person name="Salamov A."/>
            <person name="Andreopoulos B."/>
            <person name="Baker S."/>
            <person name="Barry K."/>
            <person name="Bills G."/>
            <person name="Bluhm B."/>
            <person name="Cannon C."/>
            <person name="Castanera R."/>
            <person name="Culley D."/>
            <person name="Daum C."/>
            <person name="Ezra D."/>
            <person name="Gonzalez J."/>
            <person name="Henrissat B."/>
            <person name="Kuo A."/>
            <person name="Liang C."/>
            <person name="Lipzen A."/>
            <person name="Lutzoni F."/>
            <person name="Magnuson J."/>
            <person name="Mondo S."/>
            <person name="Nolan M."/>
            <person name="Ohm R."/>
            <person name="Pangilinan J."/>
            <person name="Park H.-J."/>
            <person name="Ramirez L."/>
            <person name="Alfaro M."/>
            <person name="Sun H."/>
            <person name="Tritt A."/>
            <person name="Yoshinaga Y."/>
            <person name="Zwiers L.-H."/>
            <person name="Turgeon B."/>
            <person name="Goodwin S."/>
            <person name="Spatafora J."/>
            <person name="Crous P."/>
            <person name="Grigoriev I."/>
        </authorList>
    </citation>
    <scope>NUCLEOTIDE SEQUENCE</scope>
    <source>
        <strain evidence="3">CBS 260.36</strain>
    </source>
</reference>
<dbReference type="Pfam" id="PF23276">
    <property type="entry name" value="TPR_24"/>
    <property type="match status" value="1"/>
</dbReference>
<dbReference type="AlphaFoldDB" id="A0A9P4J758"/>
<name>A0A9P4J758_9PEZI</name>
<dbReference type="OrthoDB" id="747253at2759"/>
<sequence length="554" mass="61310">MSWGPQKLVARVAEGPAFVPARKSFLSHLQFSSRTPCRPYPRFSQSCRASHIKHTNQFSTFHALREAVPIGSTPDIDLDGQVRYEGPAEGEKLEKLPSHSHLDIQQLPTSSIYDLLRKQAAAGNVDQTRVIVEYLVRQRSESPNAQLYTALILANVNPEQGSAEQITQILREMGKHRIGLDTGICHAVLKVLSVHVDHLLRADILDHMHRRWIELSTEGRHYVAAALLREGDLESGLQAITDLQTSSPELTPAWLVEMAVDLLLEADEVGRALDLIISAGSGARIDALSPAVYHALLDEASMRHHLNATVWAWNSQVAPGLLEPSAGVCLNVLATASHHGDSELAAEAFQRLGALGTILTIREYELMYQSYLTSPRPDIGAALGTLTIMSENGIEPTIACTRPLYTFLLQRPRFREHALQSALQLRRSGRRVPLALLNTLLEVHAATGELAEALEVYRSLPDFEEYSVSGGERIPFANTDTFDLMFATMGKCEYDTVSDICGTATTIWEDQQAMGIPLTEKICARLILIYERSGQTEQVNELVEESRRCGWTLS</sequence>
<keyword evidence="4" id="KW-1185">Reference proteome</keyword>
<dbReference type="InterPro" id="IPR011990">
    <property type="entry name" value="TPR-like_helical_dom_sf"/>
</dbReference>